<reference evidence="1 2" key="1">
    <citation type="submission" date="2020-08" db="EMBL/GenBank/DDBJ databases">
        <title>Aphidius gifuensis genome sequencing and assembly.</title>
        <authorList>
            <person name="Du Z."/>
        </authorList>
    </citation>
    <scope>NUCLEOTIDE SEQUENCE [LARGE SCALE GENOMIC DNA]</scope>
    <source>
        <strain evidence="1">YNYX2018</strain>
        <tissue evidence="1">Adults</tissue>
    </source>
</reference>
<dbReference type="Proteomes" id="UP000639338">
    <property type="component" value="Unassembled WGS sequence"/>
</dbReference>
<evidence type="ECO:0000313" key="1">
    <source>
        <dbReference type="EMBL" id="KAF7988042.1"/>
    </source>
</evidence>
<comment type="caution">
    <text evidence="1">The sequence shown here is derived from an EMBL/GenBank/DDBJ whole genome shotgun (WGS) entry which is preliminary data.</text>
</comment>
<evidence type="ECO:0000313" key="2">
    <source>
        <dbReference type="Proteomes" id="UP000639338"/>
    </source>
</evidence>
<protein>
    <submittedName>
        <fullName evidence="1">Uncharacterized protein</fullName>
    </submittedName>
</protein>
<sequence length="84" mass="8661">MSDGVGNISNAGKTAFNSAISVIQSLIAGGFEAVKAVLAAFIETPAAIGKGVLNAGRIYEDSDKEFDSELDDFIDDGDDNMAST</sequence>
<gene>
    <name evidence="1" type="ORF">HCN44_007536</name>
</gene>
<dbReference type="AlphaFoldDB" id="A0A834XM27"/>
<proteinExistence type="predicted"/>
<organism evidence="1 2">
    <name type="scientific">Aphidius gifuensis</name>
    <name type="common">Parasitoid wasp</name>
    <dbReference type="NCBI Taxonomy" id="684658"/>
    <lineage>
        <taxon>Eukaryota</taxon>
        <taxon>Metazoa</taxon>
        <taxon>Ecdysozoa</taxon>
        <taxon>Arthropoda</taxon>
        <taxon>Hexapoda</taxon>
        <taxon>Insecta</taxon>
        <taxon>Pterygota</taxon>
        <taxon>Neoptera</taxon>
        <taxon>Endopterygota</taxon>
        <taxon>Hymenoptera</taxon>
        <taxon>Apocrita</taxon>
        <taxon>Ichneumonoidea</taxon>
        <taxon>Braconidae</taxon>
        <taxon>Aphidiinae</taxon>
        <taxon>Aphidius</taxon>
    </lineage>
</organism>
<accession>A0A834XM27</accession>
<keyword evidence="2" id="KW-1185">Reference proteome</keyword>
<dbReference type="EMBL" id="JACMRX010000006">
    <property type="protein sequence ID" value="KAF7988042.1"/>
    <property type="molecule type" value="Genomic_DNA"/>
</dbReference>
<name>A0A834XM27_APHGI</name>